<name>A0A4Y8WKA5_9VIBR</name>
<accession>A0A4Y8WKA5</accession>
<feature type="domain" description="EamA" evidence="2">
    <location>
        <begin position="145"/>
        <end position="269"/>
    </location>
</feature>
<evidence type="ECO:0000259" key="2">
    <source>
        <dbReference type="Pfam" id="PF00892"/>
    </source>
</evidence>
<dbReference type="Proteomes" id="UP000297753">
    <property type="component" value="Unassembled WGS sequence"/>
</dbReference>
<feature type="transmembrane region" description="Helical" evidence="1">
    <location>
        <begin position="36"/>
        <end position="55"/>
    </location>
</feature>
<dbReference type="InterPro" id="IPR000620">
    <property type="entry name" value="EamA_dom"/>
</dbReference>
<dbReference type="RefSeq" id="WP_134834292.1">
    <property type="nucleotide sequence ID" value="NZ_SATR01000003.1"/>
</dbReference>
<evidence type="ECO:0000256" key="1">
    <source>
        <dbReference type="SAM" id="Phobius"/>
    </source>
</evidence>
<feature type="transmembrane region" description="Helical" evidence="1">
    <location>
        <begin position="99"/>
        <end position="115"/>
    </location>
</feature>
<dbReference type="SUPFAM" id="SSF103481">
    <property type="entry name" value="Multidrug resistance efflux transporter EmrE"/>
    <property type="match status" value="2"/>
</dbReference>
<dbReference type="InterPro" id="IPR037185">
    <property type="entry name" value="EmrE-like"/>
</dbReference>
<keyword evidence="1" id="KW-1133">Transmembrane helix</keyword>
<dbReference type="Pfam" id="PF00892">
    <property type="entry name" value="EamA"/>
    <property type="match status" value="2"/>
</dbReference>
<evidence type="ECO:0000313" key="4">
    <source>
        <dbReference type="Proteomes" id="UP000297753"/>
    </source>
</evidence>
<feature type="transmembrane region" description="Helical" evidence="1">
    <location>
        <begin position="203"/>
        <end position="225"/>
    </location>
</feature>
<keyword evidence="1" id="KW-0472">Membrane</keyword>
<comment type="caution">
    <text evidence="3">The sequence shown here is derived from an EMBL/GenBank/DDBJ whole genome shotgun (WGS) entry which is preliminary data.</text>
</comment>
<feature type="transmembrane region" description="Helical" evidence="1">
    <location>
        <begin position="176"/>
        <end position="197"/>
    </location>
</feature>
<gene>
    <name evidence="3" type="ORF">ELS82_03915</name>
</gene>
<feature type="transmembrane region" description="Helical" evidence="1">
    <location>
        <begin position="120"/>
        <end position="138"/>
    </location>
</feature>
<dbReference type="PANTHER" id="PTHR22911">
    <property type="entry name" value="ACYL-MALONYL CONDENSING ENZYME-RELATED"/>
    <property type="match status" value="1"/>
</dbReference>
<feature type="transmembrane region" description="Helical" evidence="1">
    <location>
        <begin position="144"/>
        <end position="164"/>
    </location>
</feature>
<feature type="transmembrane region" description="Helical" evidence="1">
    <location>
        <begin position="232"/>
        <end position="252"/>
    </location>
</feature>
<dbReference type="PANTHER" id="PTHR22911:SF103">
    <property type="entry name" value="BLR2811 PROTEIN"/>
    <property type="match status" value="1"/>
</dbReference>
<dbReference type="Gene3D" id="1.10.3730.20">
    <property type="match status" value="1"/>
</dbReference>
<keyword evidence="1" id="KW-0812">Transmembrane</keyword>
<evidence type="ECO:0000313" key="3">
    <source>
        <dbReference type="EMBL" id="TFH93106.1"/>
    </source>
</evidence>
<feature type="transmembrane region" description="Helical" evidence="1">
    <location>
        <begin position="258"/>
        <end position="278"/>
    </location>
</feature>
<feature type="transmembrane region" description="Helical" evidence="1">
    <location>
        <begin position="76"/>
        <end position="93"/>
    </location>
</feature>
<organism evidence="3 4">
    <name type="scientific">Vibrio ouci</name>
    <dbReference type="NCBI Taxonomy" id="2499078"/>
    <lineage>
        <taxon>Bacteria</taxon>
        <taxon>Pseudomonadati</taxon>
        <taxon>Pseudomonadota</taxon>
        <taxon>Gammaproteobacteria</taxon>
        <taxon>Vibrionales</taxon>
        <taxon>Vibrionaceae</taxon>
        <taxon>Vibrio</taxon>
    </lineage>
</organism>
<dbReference type="EMBL" id="SATR01000003">
    <property type="protein sequence ID" value="TFH93106.1"/>
    <property type="molecule type" value="Genomic_DNA"/>
</dbReference>
<dbReference type="OrthoDB" id="148351at2"/>
<dbReference type="GO" id="GO:0016020">
    <property type="term" value="C:membrane"/>
    <property type="evidence" value="ECO:0007669"/>
    <property type="project" value="InterPro"/>
</dbReference>
<keyword evidence="4" id="KW-1185">Reference proteome</keyword>
<reference evidence="3 4" key="1">
    <citation type="submission" date="2019-01" db="EMBL/GenBank/DDBJ databases">
        <title>Vibrio BEI176 sp. nov, a marine bacterium isolated from China: eastern marignal seas.</title>
        <authorList>
            <person name="Li B."/>
        </authorList>
    </citation>
    <scope>NUCLEOTIDE SEQUENCE [LARGE SCALE GENOMIC DNA]</scope>
    <source>
        <strain evidence="3 4">BEI176</strain>
    </source>
</reference>
<feature type="domain" description="EamA" evidence="2">
    <location>
        <begin position="7"/>
        <end position="138"/>
    </location>
</feature>
<proteinExistence type="predicted"/>
<dbReference type="AlphaFoldDB" id="A0A4Y8WKA5"/>
<protein>
    <submittedName>
        <fullName evidence="3">DMT family transporter</fullName>
    </submittedName>
</protein>
<sequence>MRSAAYSAILLLVLGNLAASLSDVAVKLLHGEVSAFQYIFIRQLLSTLVIAPFWWRQSKQQRALTHPKINLLRAHLIIIGSGCMVVAITHLTLATANAVFYAAPLVMLPLSALLLKEKPSVHRVGATLFGFVGMMVVLRPTEFHWAAIFALGTTLTLALFNITARKLPASQSVISTLFWTSLLSLPVSVFLAALNWAPISFNQILLILTSAGLILAYNGLAVMAYQRAPANNIAVAENSGLVFVALFGIAWFNEVPNWLTTLGIVMIILPLMPWKGLFDGLKHRSGYLLRPKPPSDKRKNITD</sequence>